<evidence type="ECO:0000313" key="3">
    <source>
        <dbReference type="Proteomes" id="UP000241107"/>
    </source>
</evidence>
<feature type="compositionally biased region" description="Acidic residues" evidence="1">
    <location>
        <begin position="448"/>
        <end position="459"/>
    </location>
</feature>
<dbReference type="Gene3D" id="2.60.40.790">
    <property type="match status" value="1"/>
</dbReference>
<dbReference type="GeneID" id="36568150"/>
<feature type="region of interest" description="Disordered" evidence="1">
    <location>
        <begin position="151"/>
        <end position="174"/>
    </location>
</feature>
<feature type="compositionally biased region" description="Acidic residues" evidence="1">
    <location>
        <begin position="50"/>
        <end position="62"/>
    </location>
</feature>
<feature type="compositionally biased region" description="Low complexity" evidence="1">
    <location>
        <begin position="435"/>
        <end position="447"/>
    </location>
</feature>
<sequence length="562" mass="63014">MYSKPRYNRKSHRGAGRSRSARPHHRGGHRGRRYSGYHYPQPSNSKVYIEEPETEEEEESGSEYDVAPQDEVYEFGLDDNSDNEYSNVVYDDESDFDTESESDGKEEIFIIANDDVVDISDILAEDALNYMEAEGALRDVNDDLVRYYDLDSESSDSDLSSEVSEASDDDSEIDVELDSEIEDLQKTLYLLSGEADDDSVTDLEIESGDELEDVRQTFADELDSSDEEAVSDLLSDSDDDIFFEVGSDYDSSDDEFSDDDIAVDEYLSDSDSSDSDSSDDEGITIYRHRFDLPDRYDSDNDSTDEELALYEPDQKYLLANDLDDEFDVIDLTRDLKDSKDCEVLELDDNTYKLNLRLPSLIKEDLKIDFSKAKNELVITGKFSFTGEESEESDVEEEVSEVDRIAEALEAEEPEAKVAEAAENDEDEEDEEYESADSSSSSSSSSESDSSDSESSDSDSDSSSSSSSSSSESESDSDEEVVEDAQDLIKEFQSQEIQFEKHFVFDKIIKADEIQAKFLANGELEMILPNEGVEVNQDTDKIAIAIESAEEAAEPAEDVVMEE</sequence>
<proteinExistence type="predicted"/>
<evidence type="ECO:0000256" key="1">
    <source>
        <dbReference type="SAM" id="MobiDB-lite"/>
    </source>
</evidence>
<evidence type="ECO:0000313" key="2">
    <source>
        <dbReference type="EMBL" id="PSK35305.1"/>
    </source>
</evidence>
<dbReference type="InterPro" id="IPR008978">
    <property type="entry name" value="HSP20-like_chaperone"/>
</dbReference>
<dbReference type="AlphaFoldDB" id="A0A2P7YH64"/>
<feature type="compositionally biased region" description="Acidic residues" evidence="1">
    <location>
        <begin position="421"/>
        <end position="434"/>
    </location>
</feature>
<feature type="region of interest" description="Disordered" evidence="1">
    <location>
        <begin position="1"/>
        <end position="69"/>
    </location>
</feature>
<feature type="compositionally biased region" description="Basic residues" evidence="1">
    <location>
        <begin position="1"/>
        <end position="35"/>
    </location>
</feature>
<keyword evidence="3" id="KW-1185">Reference proteome</keyword>
<reference evidence="2 3" key="1">
    <citation type="submission" date="2018-03" db="EMBL/GenBank/DDBJ databases">
        <title>Candida pseudohaemulonii genome assembly and annotation.</title>
        <authorList>
            <person name="Munoz J.F."/>
            <person name="Gade L.G."/>
            <person name="Chow N.A."/>
            <person name="Litvintseva A.P."/>
            <person name="Loparev V.N."/>
            <person name="Cuomo C.A."/>
        </authorList>
    </citation>
    <scope>NUCLEOTIDE SEQUENCE [LARGE SCALE GENOMIC DNA]</scope>
    <source>
        <strain evidence="2 3">B12108</strain>
    </source>
</reference>
<feature type="compositionally biased region" description="Acidic residues" evidence="1">
    <location>
        <begin position="472"/>
        <end position="484"/>
    </location>
</feature>
<dbReference type="RefSeq" id="XP_024711830.1">
    <property type="nucleotide sequence ID" value="XM_024860080.1"/>
</dbReference>
<organism evidence="2 3">
    <name type="scientific">Candidozyma pseudohaemuli</name>
    <dbReference type="NCBI Taxonomy" id="418784"/>
    <lineage>
        <taxon>Eukaryota</taxon>
        <taxon>Fungi</taxon>
        <taxon>Dikarya</taxon>
        <taxon>Ascomycota</taxon>
        <taxon>Saccharomycotina</taxon>
        <taxon>Pichiomycetes</taxon>
        <taxon>Metschnikowiaceae</taxon>
        <taxon>Candidozyma</taxon>
    </lineage>
</organism>
<dbReference type="EMBL" id="PYFQ01000017">
    <property type="protein sequence ID" value="PSK35305.1"/>
    <property type="molecule type" value="Genomic_DNA"/>
</dbReference>
<feature type="compositionally biased region" description="Acidic residues" evidence="1">
    <location>
        <begin position="387"/>
        <end position="399"/>
    </location>
</feature>
<gene>
    <name evidence="2" type="ORF">C7M61_004763</name>
</gene>
<dbReference type="OrthoDB" id="4095451at2759"/>
<dbReference type="Proteomes" id="UP000241107">
    <property type="component" value="Unassembled WGS sequence"/>
</dbReference>
<name>A0A2P7YH64_9ASCO</name>
<feature type="compositionally biased region" description="Acidic residues" evidence="1">
    <location>
        <begin position="165"/>
        <end position="174"/>
    </location>
</feature>
<comment type="caution">
    <text evidence="2">The sequence shown here is derived from an EMBL/GenBank/DDBJ whole genome shotgun (WGS) entry which is preliminary data.</text>
</comment>
<feature type="compositionally biased region" description="Low complexity" evidence="1">
    <location>
        <begin position="460"/>
        <end position="471"/>
    </location>
</feature>
<evidence type="ECO:0008006" key="4">
    <source>
        <dbReference type="Google" id="ProtNLM"/>
    </source>
</evidence>
<accession>A0A2P7YH64</accession>
<protein>
    <recommendedName>
        <fullName evidence="4">SHSP domain-containing protein</fullName>
    </recommendedName>
</protein>
<feature type="region of interest" description="Disordered" evidence="1">
    <location>
        <begin position="381"/>
        <end position="484"/>
    </location>
</feature>
<dbReference type="VEuPathDB" id="FungiDB:C7M61_004763"/>